<dbReference type="Gene3D" id="1.25.40.10">
    <property type="entry name" value="Tetratricopeptide repeat domain"/>
    <property type="match status" value="1"/>
</dbReference>
<feature type="compositionally biased region" description="Polar residues" evidence="8">
    <location>
        <begin position="681"/>
        <end position="692"/>
    </location>
</feature>
<feature type="region of interest" description="Disordered" evidence="8">
    <location>
        <begin position="92"/>
        <end position="115"/>
    </location>
</feature>
<dbReference type="GO" id="GO:0034080">
    <property type="term" value="P:CENP-A containing chromatin assembly"/>
    <property type="evidence" value="ECO:0007669"/>
    <property type="project" value="TreeGrafter"/>
</dbReference>
<sequence length="692" mass="75364">MSSSSEMLLKKRSREKSGASPLTALSRALAQGESSAEVRTLYPYLKAPTKRERSSGRADLPSSVLRPVPRSKRRCSFQRRFLGFSQTVKMPEETAAASTAESTEEKPCSSSAADSSVDVAEEAKKLIGTGNRHLVMGDVVSAVSVFQEACAMLAEKYGDTADECGEAFFLCGKSLLELARMENTVLGNALEGVPEEEGEKQDDSKIESADNLDEKTRDELREQVYDAMSEEKRDSEDKKEAKEDGKEVKESGDMQAKKEDAEDSAVKKEEKSKSPVKNGENTTVHPAKEEKAAESQGKTAKDSVKTDEKASENGNKTTEHLVKSEKAEDGKVKKSPAKCEEKAVEDSGKMEEGADSSKQEDKAMTNGAKKNVQQDVKSTEEPKDGEDAPEPMEEEGGDDDEEEEEDEDEEEGEGKDDKESEEEEVGNLQLAWEMLEVAKVIYKRKESKDDQLMAAQIFLKLGEVGAESGNYPQALEDFKECLALQLKHLPPHSRLLAETHYQLGTTFSYTAQYNLAIEHFTKSISVIESRLAMLQEVIDKAEGAEEAKEEKNEFEELKQLLPEITEKVEDAKESQKTAAAASEAIHQTLGGASTSSAFPTENGGPSSSSTVSQIAVKPADSASSAAASDISHLVRKKRKPEDESPKKDSDAKKVKQETTVNGSGDSASNSNGVQEKMEQEPVNSTSSVETSA</sequence>
<name>A0A8B9H064_ASTMX</name>
<dbReference type="OrthoDB" id="5587616at2759"/>
<dbReference type="PROSITE" id="PS50005">
    <property type="entry name" value="TPR"/>
    <property type="match status" value="2"/>
</dbReference>
<feature type="coiled-coil region" evidence="7">
    <location>
        <begin position="531"/>
        <end position="574"/>
    </location>
</feature>
<accession>A0A8B9H064</accession>
<keyword evidence="3" id="KW-0677">Repeat</keyword>
<dbReference type="GO" id="GO:0042393">
    <property type="term" value="F:histone binding"/>
    <property type="evidence" value="ECO:0007669"/>
    <property type="project" value="TreeGrafter"/>
</dbReference>
<dbReference type="GO" id="GO:0006335">
    <property type="term" value="P:DNA replication-dependent chromatin assembly"/>
    <property type="evidence" value="ECO:0007669"/>
    <property type="project" value="TreeGrafter"/>
</dbReference>
<feature type="compositionally biased region" description="Polar residues" evidence="8">
    <location>
        <begin position="592"/>
        <end position="613"/>
    </location>
</feature>
<feature type="region of interest" description="Disordered" evidence="8">
    <location>
        <begin position="189"/>
        <end position="427"/>
    </location>
</feature>
<dbReference type="InterPro" id="IPR011990">
    <property type="entry name" value="TPR-like_helical_dom_sf"/>
</dbReference>
<dbReference type="PANTHER" id="PTHR15081:SF1">
    <property type="entry name" value="NUCLEAR AUTOANTIGENIC SPERM PROTEIN"/>
    <property type="match status" value="1"/>
</dbReference>
<feature type="repeat" description="TPR" evidence="6">
    <location>
        <begin position="497"/>
        <end position="530"/>
    </location>
</feature>
<organism evidence="10 11">
    <name type="scientific">Astyanax mexicanus</name>
    <name type="common">Blind cave fish</name>
    <name type="synonym">Astyanax fasciatus mexicanus</name>
    <dbReference type="NCBI Taxonomy" id="7994"/>
    <lineage>
        <taxon>Eukaryota</taxon>
        <taxon>Metazoa</taxon>
        <taxon>Chordata</taxon>
        <taxon>Craniata</taxon>
        <taxon>Vertebrata</taxon>
        <taxon>Euteleostomi</taxon>
        <taxon>Actinopterygii</taxon>
        <taxon>Neopterygii</taxon>
        <taxon>Teleostei</taxon>
        <taxon>Ostariophysi</taxon>
        <taxon>Characiformes</taxon>
        <taxon>Characoidei</taxon>
        <taxon>Acestrorhamphidae</taxon>
        <taxon>Acestrorhamphinae</taxon>
        <taxon>Astyanax</taxon>
    </lineage>
</organism>
<dbReference type="InterPro" id="IPR051730">
    <property type="entry name" value="NASP-like"/>
</dbReference>
<dbReference type="Proteomes" id="UP000694621">
    <property type="component" value="Unplaced"/>
</dbReference>
<dbReference type="InterPro" id="IPR019544">
    <property type="entry name" value="Tetratricopeptide_SHNi-TPR_dom"/>
</dbReference>
<feature type="compositionally biased region" description="Basic and acidic residues" evidence="8">
    <location>
        <begin position="639"/>
        <end position="656"/>
    </location>
</feature>
<evidence type="ECO:0000259" key="9">
    <source>
        <dbReference type="Pfam" id="PF10516"/>
    </source>
</evidence>
<dbReference type="Pfam" id="PF10516">
    <property type="entry name" value="SHNi-TPR"/>
    <property type="match status" value="1"/>
</dbReference>
<comment type="subcellular location">
    <subcellularLocation>
        <location evidence="1">Nucleus</location>
    </subcellularLocation>
</comment>
<protein>
    <submittedName>
        <fullName evidence="10">Nuclear autoantigenic sperm protein (histone-binding)</fullName>
    </submittedName>
</protein>
<feature type="compositionally biased region" description="Basic and acidic residues" evidence="8">
    <location>
        <begin position="201"/>
        <end position="273"/>
    </location>
</feature>
<comment type="similarity">
    <text evidence="2">Belongs to the NASP family.</text>
</comment>
<keyword evidence="4 6" id="KW-0802">TPR repeat</keyword>
<evidence type="ECO:0000256" key="8">
    <source>
        <dbReference type="SAM" id="MobiDB-lite"/>
    </source>
</evidence>
<evidence type="ECO:0000256" key="6">
    <source>
        <dbReference type="PROSITE-ProRule" id="PRU00339"/>
    </source>
</evidence>
<reference evidence="10" key="1">
    <citation type="submission" date="2025-08" db="UniProtKB">
        <authorList>
            <consortium name="Ensembl"/>
        </authorList>
    </citation>
    <scope>IDENTIFICATION</scope>
</reference>
<feature type="repeat" description="TPR" evidence="6">
    <location>
        <begin position="455"/>
        <end position="488"/>
    </location>
</feature>
<dbReference type="PANTHER" id="PTHR15081">
    <property type="entry name" value="NUCLEAR AUTOANTIGENIC SPERM PROTEIN NASP -RELATED"/>
    <property type="match status" value="1"/>
</dbReference>
<feature type="compositionally biased region" description="Basic and acidic residues" evidence="8">
    <location>
        <begin position="286"/>
        <end position="363"/>
    </location>
</feature>
<evidence type="ECO:0000313" key="10">
    <source>
        <dbReference type="Ensembl" id="ENSAMXP00005002725.1"/>
    </source>
</evidence>
<dbReference type="GO" id="GO:0005654">
    <property type="term" value="C:nucleoplasm"/>
    <property type="evidence" value="ECO:0007669"/>
    <property type="project" value="TreeGrafter"/>
</dbReference>
<feature type="region of interest" description="Disordered" evidence="8">
    <location>
        <begin position="592"/>
        <end position="692"/>
    </location>
</feature>
<evidence type="ECO:0000313" key="11">
    <source>
        <dbReference type="Proteomes" id="UP000694621"/>
    </source>
</evidence>
<dbReference type="AlphaFoldDB" id="A0A8B9H064"/>
<dbReference type="Ensembl" id="ENSAMXT00005003077.1">
    <property type="protein sequence ID" value="ENSAMXP00005002725.1"/>
    <property type="gene ID" value="ENSAMXG00005001589.1"/>
</dbReference>
<feature type="compositionally biased region" description="Basic and acidic residues" evidence="8">
    <location>
        <begin position="377"/>
        <end position="386"/>
    </location>
</feature>
<evidence type="ECO:0000256" key="5">
    <source>
        <dbReference type="ARBA" id="ARBA00023242"/>
    </source>
</evidence>
<feature type="domain" description="Tetratricopeptide SHNi-TPR" evidence="9">
    <location>
        <begin position="455"/>
        <end position="492"/>
    </location>
</feature>
<feature type="compositionally biased region" description="Low complexity" evidence="8">
    <location>
        <begin position="619"/>
        <end position="631"/>
    </location>
</feature>
<dbReference type="InterPro" id="IPR019734">
    <property type="entry name" value="TPR_rpt"/>
</dbReference>
<keyword evidence="7" id="KW-0175">Coiled coil</keyword>
<keyword evidence="5" id="KW-0539">Nucleus</keyword>
<feature type="compositionally biased region" description="Low complexity" evidence="8">
    <location>
        <begin position="661"/>
        <end position="672"/>
    </location>
</feature>
<evidence type="ECO:0000256" key="2">
    <source>
        <dbReference type="ARBA" id="ARBA00008402"/>
    </source>
</evidence>
<proteinExistence type="inferred from homology"/>
<evidence type="ECO:0000256" key="7">
    <source>
        <dbReference type="SAM" id="Coils"/>
    </source>
</evidence>
<feature type="compositionally biased region" description="Acidic residues" evidence="8">
    <location>
        <begin position="387"/>
        <end position="425"/>
    </location>
</feature>
<dbReference type="SUPFAM" id="SSF48452">
    <property type="entry name" value="TPR-like"/>
    <property type="match status" value="1"/>
</dbReference>
<evidence type="ECO:0000256" key="4">
    <source>
        <dbReference type="ARBA" id="ARBA00022803"/>
    </source>
</evidence>
<evidence type="ECO:0000256" key="3">
    <source>
        <dbReference type="ARBA" id="ARBA00022737"/>
    </source>
</evidence>
<feature type="region of interest" description="Disordered" evidence="8">
    <location>
        <begin position="1"/>
        <end position="66"/>
    </location>
</feature>
<evidence type="ECO:0000256" key="1">
    <source>
        <dbReference type="ARBA" id="ARBA00004123"/>
    </source>
</evidence>
<dbReference type="SMART" id="SM00028">
    <property type="entry name" value="TPR"/>
    <property type="match status" value="2"/>
</dbReference>